<proteinExistence type="predicted"/>
<dbReference type="InParanoid" id="A0A317XIF0"/>
<dbReference type="EMBL" id="KZ819201">
    <property type="protein sequence ID" value="PWY97965.1"/>
    <property type="molecule type" value="Genomic_DNA"/>
</dbReference>
<feature type="compositionally biased region" description="Basic residues" evidence="1">
    <location>
        <begin position="111"/>
        <end position="122"/>
    </location>
</feature>
<evidence type="ECO:0000313" key="3">
    <source>
        <dbReference type="Proteomes" id="UP000246740"/>
    </source>
</evidence>
<evidence type="ECO:0000313" key="2">
    <source>
        <dbReference type="EMBL" id="PWY97965.1"/>
    </source>
</evidence>
<feature type="compositionally biased region" description="Basic and acidic residues" evidence="1">
    <location>
        <begin position="155"/>
        <end position="176"/>
    </location>
</feature>
<feature type="compositionally biased region" description="Basic and acidic residues" evidence="1">
    <location>
        <begin position="219"/>
        <end position="232"/>
    </location>
</feature>
<name>A0A317XIF0_9BASI</name>
<evidence type="ECO:0000256" key="1">
    <source>
        <dbReference type="SAM" id="MobiDB-lite"/>
    </source>
</evidence>
<keyword evidence="3" id="KW-1185">Reference proteome</keyword>
<dbReference type="Proteomes" id="UP000246740">
    <property type="component" value="Unassembled WGS sequence"/>
</dbReference>
<reference evidence="2 3" key="1">
    <citation type="journal article" date="2018" name="Mol. Biol. Evol.">
        <title>Broad Genomic Sampling Reveals a Smut Pathogenic Ancestry of the Fungal Clade Ustilaginomycotina.</title>
        <authorList>
            <person name="Kijpornyongpan T."/>
            <person name="Mondo S.J."/>
            <person name="Barry K."/>
            <person name="Sandor L."/>
            <person name="Lee J."/>
            <person name="Lipzen A."/>
            <person name="Pangilinan J."/>
            <person name="LaButti K."/>
            <person name="Hainaut M."/>
            <person name="Henrissat B."/>
            <person name="Grigoriev I.V."/>
            <person name="Spatafora J.W."/>
            <person name="Aime M.C."/>
        </authorList>
    </citation>
    <scope>NUCLEOTIDE SEQUENCE [LARGE SCALE GENOMIC DNA]</scope>
    <source>
        <strain evidence="2 3">MCA 3645</strain>
    </source>
</reference>
<gene>
    <name evidence="2" type="ORF">BCV70DRAFT_43986</name>
</gene>
<accession>A0A317XIF0</accession>
<protein>
    <submittedName>
        <fullName evidence="2">Uncharacterized protein</fullName>
    </submittedName>
</protein>
<feature type="region of interest" description="Disordered" evidence="1">
    <location>
        <begin position="49"/>
        <end position="239"/>
    </location>
</feature>
<dbReference type="AlphaFoldDB" id="A0A317XIF0"/>
<organism evidence="2 3">
    <name type="scientific">Testicularia cyperi</name>
    <dbReference type="NCBI Taxonomy" id="1882483"/>
    <lineage>
        <taxon>Eukaryota</taxon>
        <taxon>Fungi</taxon>
        <taxon>Dikarya</taxon>
        <taxon>Basidiomycota</taxon>
        <taxon>Ustilaginomycotina</taxon>
        <taxon>Ustilaginomycetes</taxon>
        <taxon>Ustilaginales</taxon>
        <taxon>Anthracoideaceae</taxon>
        <taxon>Testicularia</taxon>
    </lineage>
</organism>
<feature type="region of interest" description="Disordered" evidence="1">
    <location>
        <begin position="11"/>
        <end position="34"/>
    </location>
</feature>
<sequence>MQYSSCVCARTATREGEHATPTSQPTKRARKAGYRVGCSAVRSVVGWRTRPSATKRKSTLSATAGEGGVETELDRKCSAEPSQQESRIKNQGWDRIMQGKNAQARLEPGVRPRKSTTKKTKRMGWSEHTRAPSGANESKAKERRGGKKVGITNHGTERAERETQETEKETETEQRGGRIGKTVPPHQQPRRSRGYIATPFRKKVERAQMQSTKSTKSTKLTDRPTNQRDPRAKNKIKWK</sequence>